<evidence type="ECO:0000256" key="4">
    <source>
        <dbReference type="ARBA" id="ARBA00022771"/>
    </source>
</evidence>
<dbReference type="OrthoDB" id="332390at2759"/>
<dbReference type="Proteomes" id="UP000507470">
    <property type="component" value="Unassembled WGS sequence"/>
</dbReference>
<evidence type="ECO:0000256" key="14">
    <source>
        <dbReference type="SAM" id="MobiDB-lite"/>
    </source>
</evidence>
<organism evidence="17 18">
    <name type="scientific">Mytilus coruscus</name>
    <name type="common">Sea mussel</name>
    <dbReference type="NCBI Taxonomy" id="42192"/>
    <lineage>
        <taxon>Eukaryota</taxon>
        <taxon>Metazoa</taxon>
        <taxon>Spiralia</taxon>
        <taxon>Lophotrochozoa</taxon>
        <taxon>Mollusca</taxon>
        <taxon>Bivalvia</taxon>
        <taxon>Autobranchia</taxon>
        <taxon>Pteriomorphia</taxon>
        <taxon>Mytilida</taxon>
        <taxon>Mytiloidea</taxon>
        <taxon>Mytilidae</taxon>
        <taxon>Mytilinae</taxon>
        <taxon>Mytilus</taxon>
    </lineage>
</organism>
<keyword evidence="18" id="KW-1185">Reference proteome</keyword>
<dbReference type="SMART" id="SM00249">
    <property type="entry name" value="PHD"/>
    <property type="match status" value="1"/>
</dbReference>
<dbReference type="GO" id="GO:0045740">
    <property type="term" value="P:positive regulation of DNA replication"/>
    <property type="evidence" value="ECO:0007669"/>
    <property type="project" value="TreeGrafter"/>
</dbReference>
<evidence type="ECO:0000256" key="8">
    <source>
        <dbReference type="ARBA" id="ARBA00023117"/>
    </source>
</evidence>
<evidence type="ECO:0000256" key="2">
    <source>
        <dbReference type="ARBA" id="ARBA00022553"/>
    </source>
</evidence>
<name>A0A6J8C6A9_MYTCO</name>
<keyword evidence="3" id="KW-0479">Metal-binding</keyword>
<dbReference type="InterPro" id="IPR047171">
    <property type="entry name" value="BAZ1A"/>
</dbReference>
<dbReference type="SUPFAM" id="SSF47370">
    <property type="entry name" value="Bromodomain"/>
    <property type="match status" value="1"/>
</dbReference>
<keyword evidence="7" id="KW-0175">Coiled coil</keyword>
<feature type="compositionally biased region" description="Basic and acidic residues" evidence="14">
    <location>
        <begin position="685"/>
        <end position="697"/>
    </location>
</feature>
<sequence length="925" mass="106485">MMNTDQLMELLLTCSPLSISVLDNNETDVQDTDQLMELLLTCSPLYFILDNNETDVLDTDQLMELLLTCSVCNNETDVQDTDQLMELATVCSLTPMLTHGLLLKKLPLDSFTLSEIVRLHLLSSGAKVSDKNVKYRFQERGGYTSLDDPGLEFRRRETALLKNLSLQSIFDLPPADRLKIITVLIQQFMTYAASRDTIEDGSERLRLLRYDLKQMQWAEQRREREEAGARYKKKMEEKARERDKREEWRQNCLKEQEQRNKRKETGEDVSKLPPIDWQYKSDEVEPTPEEKEEVRHQEEEEEANKKAEFALKEKKVLDDLSKLQQNCSIVPVGRDRMYRRYWIFNSIQGLFVEDDEIHVDTKQLQPSDVKFLTGNTEKPKDENGSDKENDSINTPNKSNNNTSINGPKSISNEQNAVTKNGDVVCISDEENSRNANSVVKMEVDKDNEEKSHPILPENEVIRQIVSRQKNQWAFISTEEEFEHLLNSLNCRGYRESALRVALLENRSRIVDSIDKCPVDAIFQDTDDTESVNEDTNDSTKKPKSTIKKTPKGLIKSDSAQEVLEINLRELLLDLEERIYVGALGTLKIKDRLAWRDALEKGSFDPQSDDPLYARFEAKKNEENGECDDASSVSSGDTTESIVKDLSKALLQIQHGIESKFLVTPLGEVDEKQKKSIAELKKEKLEREKEEQMKKKEEEDSDAEEEKVPQKTTLERWQDSLLHCTSLSQIFLYLGTLEKSIAWSKSALNARCRVCRRKGNADQMLLCDLCDRGHHIYCLKPPLKIVPTGDWFCPDCRPKEIKRSPLKGRRKTFVEESDNEEKSSSEVEDDSSDEEEVPDYHLIISRPMDFATIRNRINNYGYSNLTDLVTDVRQVFSNCFEYNKKTSVEFKAGLSLSKLFEKRLKDLNIDVPESSAPPSKRSRRTL</sequence>
<dbReference type="SMART" id="SM00297">
    <property type="entry name" value="BROMO"/>
    <property type="match status" value="1"/>
</dbReference>
<dbReference type="InterPro" id="IPR001487">
    <property type="entry name" value="Bromodomain"/>
</dbReference>
<accession>A0A6J8C6A9</accession>
<dbReference type="Pfam" id="PF00628">
    <property type="entry name" value="PHD"/>
    <property type="match status" value="1"/>
</dbReference>
<dbReference type="EMBL" id="CACVKT020004598">
    <property type="protein sequence ID" value="CAC5390664.1"/>
    <property type="molecule type" value="Genomic_DNA"/>
</dbReference>
<dbReference type="SUPFAM" id="SSF57903">
    <property type="entry name" value="FYVE/PHD zinc finger"/>
    <property type="match status" value="1"/>
</dbReference>
<proteinExistence type="predicted"/>
<dbReference type="InterPro" id="IPR019786">
    <property type="entry name" value="Zinc_finger_PHD-type_CS"/>
</dbReference>
<reference evidence="17 18" key="1">
    <citation type="submission" date="2020-06" db="EMBL/GenBank/DDBJ databases">
        <authorList>
            <person name="Li R."/>
            <person name="Bekaert M."/>
        </authorList>
    </citation>
    <scope>NUCLEOTIDE SEQUENCE [LARGE SCALE GENOMIC DNA]</scope>
    <source>
        <strain evidence="18">wild</strain>
    </source>
</reference>
<evidence type="ECO:0000256" key="6">
    <source>
        <dbReference type="ARBA" id="ARBA00023015"/>
    </source>
</evidence>
<dbReference type="GO" id="GO:0008623">
    <property type="term" value="C:CHRAC"/>
    <property type="evidence" value="ECO:0007669"/>
    <property type="project" value="TreeGrafter"/>
</dbReference>
<feature type="region of interest" description="Disordered" evidence="14">
    <location>
        <begin position="368"/>
        <end position="417"/>
    </location>
</feature>
<evidence type="ECO:0000256" key="7">
    <source>
        <dbReference type="ARBA" id="ARBA00023054"/>
    </source>
</evidence>
<evidence type="ECO:0000259" key="15">
    <source>
        <dbReference type="PROSITE" id="PS50014"/>
    </source>
</evidence>
<comment type="subcellular location">
    <subcellularLocation>
        <location evidence="1">Nucleus</location>
    </subcellularLocation>
</comment>
<dbReference type="CDD" id="cd15627">
    <property type="entry name" value="PHD_BAZ1A"/>
    <property type="match status" value="1"/>
</dbReference>
<evidence type="ECO:0000256" key="13">
    <source>
        <dbReference type="PROSITE-ProRule" id="PRU00146"/>
    </source>
</evidence>
<feature type="compositionally biased region" description="Basic and acidic residues" evidence="14">
    <location>
        <begin position="279"/>
        <end position="307"/>
    </location>
</feature>
<dbReference type="FunFam" id="3.30.40.10:FF:000300">
    <property type="entry name" value="Bromodomain adjacent to zinc finger domain protein 1A"/>
    <property type="match status" value="1"/>
</dbReference>
<dbReference type="GO" id="GO:0006338">
    <property type="term" value="P:chromatin remodeling"/>
    <property type="evidence" value="ECO:0007669"/>
    <property type="project" value="InterPro"/>
</dbReference>
<dbReference type="GO" id="GO:0000228">
    <property type="term" value="C:nuclear chromosome"/>
    <property type="evidence" value="ECO:0007669"/>
    <property type="project" value="TreeGrafter"/>
</dbReference>
<keyword evidence="4 13" id="KW-0863">Zinc-finger</keyword>
<evidence type="ECO:0000256" key="10">
    <source>
        <dbReference type="ARBA" id="ARBA00023242"/>
    </source>
</evidence>
<feature type="region of interest" description="Disordered" evidence="14">
    <location>
        <begin position="685"/>
        <end position="710"/>
    </location>
</feature>
<keyword evidence="6" id="KW-0805">Transcription regulation</keyword>
<feature type="compositionally biased region" description="Acidic residues" evidence="14">
    <location>
        <begin position="825"/>
        <end position="836"/>
    </location>
</feature>
<evidence type="ECO:0000313" key="17">
    <source>
        <dbReference type="EMBL" id="CAC5390664.1"/>
    </source>
</evidence>
<dbReference type="InterPro" id="IPR011011">
    <property type="entry name" value="Znf_FYVE_PHD"/>
</dbReference>
<dbReference type="GO" id="GO:0031445">
    <property type="term" value="P:regulation of heterochromatin formation"/>
    <property type="evidence" value="ECO:0007669"/>
    <property type="project" value="TreeGrafter"/>
</dbReference>
<dbReference type="InterPro" id="IPR028941">
    <property type="entry name" value="WHIM2_dom"/>
</dbReference>
<feature type="compositionally biased region" description="Acidic residues" evidence="14">
    <location>
        <begin position="527"/>
        <end position="536"/>
    </location>
</feature>
<dbReference type="Gene3D" id="1.20.920.10">
    <property type="entry name" value="Bromodomain-like"/>
    <property type="match status" value="1"/>
</dbReference>
<evidence type="ECO:0000256" key="11">
    <source>
        <dbReference type="ARBA" id="ARBA00068253"/>
    </source>
</evidence>
<feature type="region of interest" description="Disordered" evidence="14">
    <location>
        <begin position="527"/>
        <end position="551"/>
    </location>
</feature>
<dbReference type="InterPro" id="IPR036427">
    <property type="entry name" value="Bromodomain-like_sf"/>
</dbReference>
<keyword evidence="9" id="KW-0804">Transcription</keyword>
<dbReference type="PROSITE" id="PS01359">
    <property type="entry name" value="ZF_PHD_1"/>
    <property type="match status" value="1"/>
</dbReference>
<dbReference type="GO" id="GO:0003677">
    <property type="term" value="F:DNA binding"/>
    <property type="evidence" value="ECO:0007669"/>
    <property type="project" value="TreeGrafter"/>
</dbReference>
<dbReference type="InterPro" id="IPR001965">
    <property type="entry name" value="Znf_PHD"/>
</dbReference>
<dbReference type="PROSITE" id="PS50016">
    <property type="entry name" value="ZF_PHD_2"/>
    <property type="match status" value="1"/>
</dbReference>
<keyword evidence="8 12" id="KW-0103">Bromodomain</keyword>
<dbReference type="Gene3D" id="3.30.40.10">
    <property type="entry name" value="Zinc/RING finger domain, C3HC4 (zinc finger)"/>
    <property type="match status" value="1"/>
</dbReference>
<dbReference type="PANTHER" id="PTHR46510:SF1">
    <property type="entry name" value="BROMODOMAIN ADJACENT TO ZINC FINGER DOMAIN PROTEIN 1A"/>
    <property type="match status" value="1"/>
</dbReference>
<feature type="domain" description="Bromo" evidence="15">
    <location>
        <begin position="818"/>
        <end position="889"/>
    </location>
</feature>
<feature type="compositionally biased region" description="Basic and acidic residues" evidence="14">
    <location>
        <begin position="223"/>
        <end position="270"/>
    </location>
</feature>
<dbReference type="GO" id="GO:0006355">
    <property type="term" value="P:regulation of DNA-templated transcription"/>
    <property type="evidence" value="ECO:0007669"/>
    <property type="project" value="TreeGrafter"/>
</dbReference>
<dbReference type="PANTHER" id="PTHR46510">
    <property type="entry name" value="BROMODOMAIN ADJACENT TO ZINC FINGER DOMAIN PROTEIN 1A"/>
    <property type="match status" value="1"/>
</dbReference>
<evidence type="ECO:0000256" key="9">
    <source>
        <dbReference type="ARBA" id="ARBA00023163"/>
    </source>
</evidence>
<feature type="domain" description="PHD-type" evidence="16">
    <location>
        <begin position="748"/>
        <end position="798"/>
    </location>
</feature>
<feature type="region of interest" description="Disordered" evidence="14">
    <location>
        <begin position="807"/>
        <end position="837"/>
    </location>
</feature>
<protein>
    <recommendedName>
        <fullName evidence="11">Bromodomain adjacent to zinc finger domain protein 1A</fullName>
    </recommendedName>
</protein>
<dbReference type="PRINTS" id="PR00503">
    <property type="entry name" value="BROMODOMAIN"/>
</dbReference>
<keyword evidence="5" id="KW-0862">Zinc</keyword>
<dbReference type="Pfam" id="PF15613">
    <property type="entry name" value="WSD"/>
    <property type="match status" value="1"/>
</dbReference>
<feature type="compositionally biased region" description="Basic and acidic residues" evidence="14">
    <location>
        <begin position="377"/>
        <end position="390"/>
    </location>
</feature>
<dbReference type="PROSITE" id="PS50014">
    <property type="entry name" value="BROMODOMAIN_2"/>
    <property type="match status" value="1"/>
</dbReference>
<gene>
    <name evidence="17" type="ORF">MCOR_25750</name>
</gene>
<evidence type="ECO:0000256" key="12">
    <source>
        <dbReference type="PROSITE-ProRule" id="PRU00035"/>
    </source>
</evidence>
<evidence type="ECO:0000256" key="3">
    <source>
        <dbReference type="ARBA" id="ARBA00022723"/>
    </source>
</evidence>
<dbReference type="InterPro" id="IPR013083">
    <property type="entry name" value="Znf_RING/FYVE/PHD"/>
</dbReference>
<feature type="compositionally biased region" description="Basic residues" evidence="14">
    <location>
        <begin position="541"/>
        <end position="550"/>
    </location>
</feature>
<evidence type="ECO:0000256" key="5">
    <source>
        <dbReference type="ARBA" id="ARBA00022833"/>
    </source>
</evidence>
<feature type="compositionally biased region" description="Polar residues" evidence="14">
    <location>
        <begin position="391"/>
        <end position="417"/>
    </location>
</feature>
<dbReference type="Pfam" id="PF00439">
    <property type="entry name" value="Bromodomain"/>
    <property type="match status" value="1"/>
</dbReference>
<keyword evidence="10" id="KW-0539">Nucleus</keyword>
<evidence type="ECO:0000259" key="16">
    <source>
        <dbReference type="PROSITE" id="PS50016"/>
    </source>
</evidence>
<evidence type="ECO:0000256" key="1">
    <source>
        <dbReference type="ARBA" id="ARBA00004123"/>
    </source>
</evidence>
<keyword evidence="2" id="KW-0597">Phosphoprotein</keyword>
<evidence type="ECO:0000313" key="18">
    <source>
        <dbReference type="Proteomes" id="UP000507470"/>
    </source>
</evidence>
<dbReference type="InterPro" id="IPR019787">
    <property type="entry name" value="Znf_PHD-finger"/>
</dbReference>
<dbReference type="AlphaFoldDB" id="A0A6J8C6A9"/>
<feature type="region of interest" description="Disordered" evidence="14">
    <location>
        <begin position="223"/>
        <end position="307"/>
    </location>
</feature>
<dbReference type="GO" id="GO:0008270">
    <property type="term" value="F:zinc ion binding"/>
    <property type="evidence" value="ECO:0007669"/>
    <property type="project" value="UniProtKB-KW"/>
</dbReference>